<evidence type="ECO:0000313" key="5">
    <source>
        <dbReference type="EMBL" id="SNR91441.1"/>
    </source>
</evidence>
<dbReference type="Pfam" id="PF09278">
    <property type="entry name" value="MerR-DNA-bind"/>
    <property type="match status" value="1"/>
</dbReference>
<dbReference type="SUPFAM" id="SSF46955">
    <property type="entry name" value="Putative DNA-binding domain"/>
    <property type="match status" value="1"/>
</dbReference>
<keyword evidence="6" id="KW-1185">Reference proteome</keyword>
<keyword evidence="1" id="KW-0805">Transcription regulation</keyword>
<dbReference type="InterPro" id="IPR047057">
    <property type="entry name" value="MerR_fam"/>
</dbReference>
<dbReference type="PROSITE" id="PS50937">
    <property type="entry name" value="HTH_MERR_2"/>
    <property type="match status" value="1"/>
</dbReference>
<accession>A0A239A802</accession>
<sequence length="144" mass="16385">MSKPFTISALSRQSGVNLETIRFYERSGLLPEPQRTASGYRHYQDADVRRVLFIRRGRELGFSLDEIRNLLDLANRPQSPCAEADQLVQSHLVTIEARIRDLQKMQAELSRMAKCTSSEAEHCRLLEALDNRQCCAPLHEQGAS</sequence>
<dbReference type="Pfam" id="PF00376">
    <property type="entry name" value="MerR"/>
    <property type="match status" value="1"/>
</dbReference>
<feature type="domain" description="HTH merR-type" evidence="4">
    <location>
        <begin position="1"/>
        <end position="73"/>
    </location>
</feature>
<keyword evidence="3" id="KW-0804">Transcription</keyword>
<evidence type="ECO:0000256" key="1">
    <source>
        <dbReference type="ARBA" id="ARBA00023015"/>
    </source>
</evidence>
<dbReference type="GO" id="GO:0003677">
    <property type="term" value="F:DNA binding"/>
    <property type="evidence" value="ECO:0007669"/>
    <property type="project" value="UniProtKB-KW"/>
</dbReference>
<keyword evidence="2" id="KW-0238">DNA-binding</keyword>
<evidence type="ECO:0000313" key="6">
    <source>
        <dbReference type="Proteomes" id="UP000242915"/>
    </source>
</evidence>
<dbReference type="Proteomes" id="UP000242915">
    <property type="component" value="Unassembled WGS sequence"/>
</dbReference>
<protein>
    <submittedName>
        <fullName evidence="5">Hg(II)-responsive transcriptional regulator</fullName>
    </submittedName>
</protein>
<dbReference type="Gene3D" id="1.10.1660.10">
    <property type="match status" value="1"/>
</dbReference>
<dbReference type="CDD" id="cd04785">
    <property type="entry name" value="HTH_CadR-PbrR-like"/>
    <property type="match status" value="1"/>
</dbReference>
<dbReference type="SMART" id="SM00422">
    <property type="entry name" value="HTH_MERR"/>
    <property type="match status" value="1"/>
</dbReference>
<organism evidence="5 6">
    <name type="scientific">Pseudomonas segetis</name>
    <dbReference type="NCBI Taxonomy" id="298908"/>
    <lineage>
        <taxon>Bacteria</taxon>
        <taxon>Pseudomonadati</taxon>
        <taxon>Pseudomonadota</taxon>
        <taxon>Gammaproteobacteria</taxon>
        <taxon>Pseudomonadales</taxon>
        <taxon>Pseudomonadaceae</taxon>
        <taxon>Pseudomonas</taxon>
    </lineage>
</organism>
<dbReference type="PANTHER" id="PTHR30204:SF94">
    <property type="entry name" value="HEAVY METAL-DEPENDENT TRANSCRIPTIONAL REGULATOR HI_0293-RELATED"/>
    <property type="match status" value="1"/>
</dbReference>
<proteinExistence type="predicted"/>
<dbReference type="RefSeq" id="WP_089358940.1">
    <property type="nucleotide sequence ID" value="NZ_FZOG01000001.1"/>
</dbReference>
<dbReference type="InterPro" id="IPR015358">
    <property type="entry name" value="Tscrpt_reg_MerR_DNA-bd"/>
</dbReference>
<evidence type="ECO:0000256" key="2">
    <source>
        <dbReference type="ARBA" id="ARBA00023125"/>
    </source>
</evidence>
<evidence type="ECO:0000259" key="4">
    <source>
        <dbReference type="PROSITE" id="PS50937"/>
    </source>
</evidence>
<reference evidence="6" key="1">
    <citation type="submission" date="2017-06" db="EMBL/GenBank/DDBJ databases">
        <authorList>
            <person name="Varghese N."/>
            <person name="Submissions S."/>
        </authorList>
    </citation>
    <scope>NUCLEOTIDE SEQUENCE [LARGE SCALE GENOMIC DNA]</scope>
    <source>
        <strain evidence="6">CIP 108523</strain>
    </source>
</reference>
<dbReference type="InterPro" id="IPR009061">
    <property type="entry name" value="DNA-bd_dom_put_sf"/>
</dbReference>
<dbReference type="EMBL" id="FZOG01000001">
    <property type="protein sequence ID" value="SNR91441.1"/>
    <property type="molecule type" value="Genomic_DNA"/>
</dbReference>
<dbReference type="PANTHER" id="PTHR30204">
    <property type="entry name" value="REDOX-CYCLING DRUG-SENSING TRANSCRIPTIONAL ACTIVATOR SOXR"/>
    <property type="match status" value="1"/>
</dbReference>
<gene>
    <name evidence="5" type="ORF">SAMN05216255_0958</name>
</gene>
<name>A0A239A802_9PSED</name>
<dbReference type="PRINTS" id="PR00040">
    <property type="entry name" value="HTHMERR"/>
</dbReference>
<dbReference type="AlphaFoldDB" id="A0A239A802"/>
<dbReference type="InterPro" id="IPR000551">
    <property type="entry name" value="MerR-type_HTH_dom"/>
</dbReference>
<evidence type="ECO:0000256" key="3">
    <source>
        <dbReference type="ARBA" id="ARBA00023163"/>
    </source>
</evidence>
<dbReference type="GO" id="GO:0003700">
    <property type="term" value="F:DNA-binding transcription factor activity"/>
    <property type="evidence" value="ECO:0007669"/>
    <property type="project" value="InterPro"/>
</dbReference>
<dbReference type="PROSITE" id="PS00552">
    <property type="entry name" value="HTH_MERR_1"/>
    <property type="match status" value="1"/>
</dbReference>